<keyword evidence="2" id="KW-1185">Reference proteome</keyword>
<protein>
    <submittedName>
        <fullName evidence="1">Uncharacterized protein</fullName>
    </submittedName>
</protein>
<name>A0A9P5NUU0_GYMJU</name>
<dbReference type="InterPro" id="IPR017359">
    <property type="entry name" value="Phi-like"/>
</dbReference>
<dbReference type="EMBL" id="JADNYJ010000015">
    <property type="protein sequence ID" value="KAF8907350.1"/>
    <property type="molecule type" value="Genomic_DNA"/>
</dbReference>
<accession>A0A9P5NUU0</accession>
<gene>
    <name evidence="1" type="ORF">CPB84DRAFT_1844047</name>
</gene>
<dbReference type="AlphaFoldDB" id="A0A9P5NUU0"/>
<comment type="caution">
    <text evidence="1">The sequence shown here is derived from an EMBL/GenBank/DDBJ whole genome shotgun (WGS) entry which is preliminary data.</text>
</comment>
<evidence type="ECO:0000313" key="1">
    <source>
        <dbReference type="EMBL" id="KAF8907350.1"/>
    </source>
</evidence>
<evidence type="ECO:0000313" key="2">
    <source>
        <dbReference type="Proteomes" id="UP000724874"/>
    </source>
</evidence>
<sequence length="126" mass="14605">MSPSQLFISIARMHHISNPSKFRRLRRFAEHSNVSGFVKKGKPGVLLFEGYETSVKEFLEHARGLRYLDFHHVDTKPFLRCRKRLSEGKNGLQEVNDMNELIIRVDSIGEKEWFRSHMGMSKGSTA</sequence>
<reference evidence="1" key="1">
    <citation type="submission" date="2020-11" db="EMBL/GenBank/DDBJ databases">
        <authorList>
            <consortium name="DOE Joint Genome Institute"/>
            <person name="Ahrendt S."/>
            <person name="Riley R."/>
            <person name="Andreopoulos W."/>
            <person name="LaButti K."/>
            <person name="Pangilinan J."/>
            <person name="Ruiz-duenas F.J."/>
            <person name="Barrasa J.M."/>
            <person name="Sanchez-Garcia M."/>
            <person name="Camarero S."/>
            <person name="Miyauchi S."/>
            <person name="Serrano A."/>
            <person name="Linde D."/>
            <person name="Babiker R."/>
            <person name="Drula E."/>
            <person name="Ayuso-Fernandez I."/>
            <person name="Pacheco R."/>
            <person name="Padilla G."/>
            <person name="Ferreira P."/>
            <person name="Barriuso J."/>
            <person name="Kellner H."/>
            <person name="Castanera R."/>
            <person name="Alfaro M."/>
            <person name="Ramirez L."/>
            <person name="Pisabarro A.G."/>
            <person name="Kuo A."/>
            <person name="Tritt A."/>
            <person name="Lipzen A."/>
            <person name="He G."/>
            <person name="Yan M."/>
            <person name="Ng V."/>
            <person name="Cullen D."/>
            <person name="Martin F."/>
            <person name="Rosso M.-N."/>
            <person name="Henrissat B."/>
            <person name="Hibbett D."/>
            <person name="Martinez A.T."/>
            <person name="Grigoriev I.V."/>
        </authorList>
    </citation>
    <scope>NUCLEOTIDE SEQUENCE</scope>
    <source>
        <strain evidence="1">AH 44721</strain>
    </source>
</reference>
<dbReference type="PANTHER" id="PTHR15955">
    <property type="entry name" value="RWD DOMAIN CONTAINING PROTEIN 2"/>
    <property type="match status" value="1"/>
</dbReference>
<dbReference type="OrthoDB" id="432412at2759"/>
<dbReference type="PANTHER" id="PTHR15955:SF8">
    <property type="entry name" value="RWD DOMAIN-CONTAINING PROTEIN 2B-RELATED"/>
    <property type="match status" value="1"/>
</dbReference>
<organism evidence="1 2">
    <name type="scientific">Gymnopilus junonius</name>
    <name type="common">Spectacular rustgill mushroom</name>
    <name type="synonym">Gymnopilus spectabilis subsp. junonius</name>
    <dbReference type="NCBI Taxonomy" id="109634"/>
    <lineage>
        <taxon>Eukaryota</taxon>
        <taxon>Fungi</taxon>
        <taxon>Dikarya</taxon>
        <taxon>Basidiomycota</taxon>
        <taxon>Agaricomycotina</taxon>
        <taxon>Agaricomycetes</taxon>
        <taxon>Agaricomycetidae</taxon>
        <taxon>Agaricales</taxon>
        <taxon>Agaricineae</taxon>
        <taxon>Hymenogastraceae</taxon>
        <taxon>Gymnopilus</taxon>
    </lineage>
</organism>
<proteinExistence type="predicted"/>
<dbReference type="Proteomes" id="UP000724874">
    <property type="component" value="Unassembled WGS sequence"/>
</dbReference>